<evidence type="ECO:0000256" key="1">
    <source>
        <dbReference type="ARBA" id="ARBA00004370"/>
    </source>
</evidence>
<gene>
    <name evidence="6" type="ORF">MACK_002860</name>
</gene>
<protein>
    <recommendedName>
        <fullName evidence="5">SURF1-like protein</fullName>
    </recommendedName>
</protein>
<keyword evidence="3 5" id="KW-1133">Transmembrane helix</keyword>
<name>A0A976ME87_THEOR</name>
<dbReference type="PANTHER" id="PTHR23427:SF2">
    <property type="entry name" value="SURFEIT LOCUS PROTEIN 1"/>
    <property type="match status" value="1"/>
</dbReference>
<feature type="transmembrane region" description="Helical" evidence="5">
    <location>
        <begin position="441"/>
        <end position="460"/>
    </location>
</feature>
<keyword evidence="5" id="KW-0496">Mitochondrion</keyword>
<dbReference type="Pfam" id="PF02104">
    <property type="entry name" value="SURF1"/>
    <property type="match status" value="1"/>
</dbReference>
<reference evidence="6" key="1">
    <citation type="submission" date="2022-07" db="EMBL/GenBank/DDBJ databases">
        <title>Evaluation of T. orientalis genome assembly methods using nanopore sequencing and analysis of variation between genomes.</title>
        <authorList>
            <person name="Yam J."/>
            <person name="Micallef M.L."/>
            <person name="Liu M."/>
            <person name="Djordjevic S.P."/>
            <person name="Bogema D.R."/>
            <person name="Jenkins C."/>
        </authorList>
    </citation>
    <scope>NUCLEOTIDE SEQUENCE</scope>
    <source>
        <strain evidence="6">Goon Nure</strain>
    </source>
</reference>
<keyword evidence="2 5" id="KW-0812">Transmembrane</keyword>
<dbReference type="PANTHER" id="PTHR23427">
    <property type="entry name" value="SURFEIT LOCUS PROTEIN"/>
    <property type="match status" value="1"/>
</dbReference>
<dbReference type="InterPro" id="IPR045214">
    <property type="entry name" value="Surf1/Surf4"/>
</dbReference>
<dbReference type="CDD" id="cd06662">
    <property type="entry name" value="SURF1"/>
    <property type="match status" value="1"/>
</dbReference>
<dbReference type="AlphaFoldDB" id="A0A976ME87"/>
<evidence type="ECO:0000256" key="4">
    <source>
        <dbReference type="ARBA" id="ARBA00023136"/>
    </source>
</evidence>
<dbReference type="GO" id="GO:0005743">
    <property type="term" value="C:mitochondrial inner membrane"/>
    <property type="evidence" value="ECO:0007669"/>
    <property type="project" value="UniProtKB-SubCell"/>
</dbReference>
<evidence type="ECO:0000313" key="7">
    <source>
        <dbReference type="Proteomes" id="UP000244811"/>
    </source>
</evidence>
<evidence type="ECO:0000256" key="5">
    <source>
        <dbReference type="RuleBase" id="RU363076"/>
    </source>
</evidence>
<comment type="caution">
    <text evidence="5">Lacks conserved residue(s) required for the propagation of feature annotation.</text>
</comment>
<keyword evidence="5" id="KW-0999">Mitochondrion inner membrane</keyword>
<comment type="function">
    <text evidence="5">Probably involved in the biogenesis of the COX complex.</text>
</comment>
<evidence type="ECO:0000256" key="3">
    <source>
        <dbReference type="ARBA" id="ARBA00022989"/>
    </source>
</evidence>
<organism evidence="6 7">
    <name type="scientific">Theileria orientalis</name>
    <dbReference type="NCBI Taxonomy" id="68886"/>
    <lineage>
        <taxon>Eukaryota</taxon>
        <taxon>Sar</taxon>
        <taxon>Alveolata</taxon>
        <taxon>Apicomplexa</taxon>
        <taxon>Aconoidasida</taxon>
        <taxon>Piroplasmida</taxon>
        <taxon>Theileriidae</taxon>
        <taxon>Theileria</taxon>
    </lineage>
</organism>
<dbReference type="Proteomes" id="UP000244811">
    <property type="component" value="Chromosome 4"/>
</dbReference>
<evidence type="ECO:0000256" key="2">
    <source>
        <dbReference type="ARBA" id="ARBA00022692"/>
    </source>
</evidence>
<evidence type="ECO:0000313" key="6">
    <source>
        <dbReference type="EMBL" id="UKK02763.1"/>
    </source>
</evidence>
<dbReference type="PROSITE" id="PS50895">
    <property type="entry name" value="SURF1"/>
    <property type="match status" value="1"/>
</dbReference>
<proteinExistence type="inferred from homology"/>
<comment type="subcellular location">
    <subcellularLocation>
        <location evidence="1">Membrane</location>
    </subcellularLocation>
    <subcellularLocation>
        <location evidence="5">Mitochondrion inner membrane</location>
        <topology evidence="5">Multi-pass membrane protein</topology>
    </subcellularLocation>
</comment>
<accession>A0A976ME87</accession>
<comment type="similarity">
    <text evidence="5">Belongs to the SURF1 family.</text>
</comment>
<sequence length="471" mass="54365">MFIGRFTNSLFKTTSGFYYFKIYKRISHSNTRIGINCVESKYVYTYYSTKVTVCNDSELTDNKTDNSLTFDESGVIKCTKDQWLYKPTAKEVDLFLNSKIIPSKPIDLENSVVVNLVDLNKHVTSPVKNAVLFSEYGIRKGESLRLFIGWLLFTSVTTYLGIWQLNRKKWKEDLLDNIKQSLSMPKITITSVADIKSKEKENGSNGLVYRIIETHGVLDTEHQFLVGPRQSMLHEHGEQSGYYVLYPLRFRDGTAILLNMGWLKGDEAFNMKSTPEWVTVRGVLVRGEIGDRVIISLKYKFLSMVEKILFALTKFQIDLTKVVNKPSSIVRDSDKKAYRYLDPDNIASQIYSTEPSVTQRYILNVYDSYYDDDKTPIDNTDKQSDKSTTLMNRMIKIAGITKSVDSSNSNTAVLPRYNFQRKGKSDYLLFYADPGTHFNYAMQWFLMAISITCMCIYKLFRVRRVLKRLNL</sequence>
<dbReference type="EMBL" id="CP056072">
    <property type="protein sequence ID" value="UKK02763.1"/>
    <property type="molecule type" value="Genomic_DNA"/>
</dbReference>
<dbReference type="InterPro" id="IPR002994">
    <property type="entry name" value="Surf1/Shy1"/>
</dbReference>
<keyword evidence="4 5" id="KW-0472">Membrane</keyword>